<evidence type="ECO:0000256" key="2">
    <source>
        <dbReference type="ARBA" id="ARBA00022723"/>
    </source>
</evidence>
<dbReference type="AlphaFoldDB" id="A0A327L4I9"/>
<keyword evidence="1" id="KW-0645">Protease</keyword>
<comment type="caution">
    <text evidence="7">The sequence shown here is derived from an EMBL/GenBank/DDBJ whole genome shotgun (WGS) entry which is preliminary data.</text>
</comment>
<dbReference type="GO" id="GO:0006508">
    <property type="term" value="P:proteolysis"/>
    <property type="evidence" value="ECO:0007669"/>
    <property type="project" value="UniProtKB-KW"/>
</dbReference>
<dbReference type="InterPro" id="IPR028090">
    <property type="entry name" value="JAB_dom_prok"/>
</dbReference>
<evidence type="ECO:0000256" key="1">
    <source>
        <dbReference type="ARBA" id="ARBA00022670"/>
    </source>
</evidence>
<dbReference type="OrthoDB" id="7848394at2"/>
<keyword evidence="3" id="KW-0378">Hydrolase</keyword>
<keyword evidence="8" id="KW-1185">Reference proteome</keyword>
<keyword evidence="5" id="KW-0482">Metalloprotease</keyword>
<dbReference type="Gene3D" id="3.40.140.10">
    <property type="entry name" value="Cytidine Deaminase, domain 2"/>
    <property type="match status" value="1"/>
</dbReference>
<evidence type="ECO:0000313" key="7">
    <source>
        <dbReference type="EMBL" id="RAI45326.1"/>
    </source>
</evidence>
<dbReference type="SUPFAM" id="SSF102712">
    <property type="entry name" value="JAB1/MPN domain"/>
    <property type="match status" value="1"/>
</dbReference>
<keyword evidence="2" id="KW-0479">Metal-binding</keyword>
<keyword evidence="4" id="KW-0862">Zinc</keyword>
<evidence type="ECO:0000313" key="8">
    <source>
        <dbReference type="Proteomes" id="UP000249130"/>
    </source>
</evidence>
<dbReference type="EMBL" id="NPEX01000018">
    <property type="protein sequence ID" value="RAI45326.1"/>
    <property type="molecule type" value="Genomic_DNA"/>
</dbReference>
<feature type="domain" description="JAB" evidence="6">
    <location>
        <begin position="108"/>
        <end position="213"/>
    </location>
</feature>
<name>A0A327L4I9_9BRAD</name>
<reference evidence="7 8" key="1">
    <citation type="submission" date="2017-07" db="EMBL/GenBank/DDBJ databases">
        <title>Draft Genome Sequences of Select Purple Nonsulfur Bacteria.</title>
        <authorList>
            <person name="Lasarre B."/>
            <person name="Mckinlay J.B."/>
        </authorList>
    </citation>
    <scope>NUCLEOTIDE SEQUENCE [LARGE SCALE GENOMIC DNA]</scope>
    <source>
        <strain evidence="7 8">DSM 5909</strain>
    </source>
</reference>
<dbReference type="GO" id="GO:0008237">
    <property type="term" value="F:metallopeptidase activity"/>
    <property type="evidence" value="ECO:0007669"/>
    <property type="project" value="UniProtKB-KW"/>
</dbReference>
<evidence type="ECO:0000256" key="5">
    <source>
        <dbReference type="ARBA" id="ARBA00023049"/>
    </source>
</evidence>
<accession>A0A327L4I9</accession>
<evidence type="ECO:0000259" key="6">
    <source>
        <dbReference type="Pfam" id="PF14464"/>
    </source>
</evidence>
<evidence type="ECO:0000256" key="3">
    <source>
        <dbReference type="ARBA" id="ARBA00022801"/>
    </source>
</evidence>
<protein>
    <recommendedName>
        <fullName evidence="6">JAB domain-containing protein</fullName>
    </recommendedName>
</protein>
<organism evidence="7 8">
    <name type="scientific">Rhodoplanes roseus</name>
    <dbReference type="NCBI Taxonomy" id="29409"/>
    <lineage>
        <taxon>Bacteria</taxon>
        <taxon>Pseudomonadati</taxon>
        <taxon>Pseudomonadota</taxon>
        <taxon>Alphaproteobacteria</taxon>
        <taxon>Hyphomicrobiales</taxon>
        <taxon>Nitrobacteraceae</taxon>
        <taxon>Rhodoplanes</taxon>
    </lineage>
</organism>
<dbReference type="Pfam" id="PF14464">
    <property type="entry name" value="Prok-JAB"/>
    <property type="match status" value="1"/>
</dbReference>
<evidence type="ECO:0000256" key="4">
    <source>
        <dbReference type="ARBA" id="ARBA00022833"/>
    </source>
</evidence>
<proteinExistence type="predicted"/>
<gene>
    <name evidence="7" type="ORF">CH341_04420</name>
</gene>
<dbReference type="GO" id="GO:0046872">
    <property type="term" value="F:metal ion binding"/>
    <property type="evidence" value="ECO:0007669"/>
    <property type="project" value="UniProtKB-KW"/>
</dbReference>
<dbReference type="Proteomes" id="UP000249130">
    <property type="component" value="Unassembled WGS sequence"/>
</dbReference>
<sequence>MRRRLHSLRGYRTRPCTGLGRAARHRRLARLSERACLANLARGCGGIPGSRRIRHVRLGCGTRTTGRSRRPVRRRLDVSVSAQVVTFEVRHIVVRIGSLALATFDAHRQRRFYQREAGGQLFARVRADEWEIVAATGPRSRDRRGRFSFRPHRASEQEEIFQHHELGLDYVGDWHTHPEDVPRPSFDDLSSIAKVVRRSTHHLPGFLLLIVGRDSFPGGLWASFHSIDGLRSDARAVPDLSESRGIPKSARR</sequence>